<dbReference type="GO" id="GO:0016853">
    <property type="term" value="F:isomerase activity"/>
    <property type="evidence" value="ECO:0007669"/>
    <property type="project" value="UniProtKB-KW"/>
</dbReference>
<evidence type="ECO:0000256" key="3">
    <source>
        <dbReference type="PROSITE-ProRule" id="PRU00433"/>
    </source>
</evidence>
<name>A0A1G9ZSB2_9PSED</name>
<feature type="chain" id="PRO_5009246723" evidence="4">
    <location>
        <begin position="21"/>
        <end position="768"/>
    </location>
</feature>
<evidence type="ECO:0000313" key="7">
    <source>
        <dbReference type="EMBL" id="SDN24502.1"/>
    </source>
</evidence>
<keyword evidence="9" id="KW-1185">Reference proteome</keyword>
<sequence length="768" mass="86720">MSLRLIVSAVLALIASTAQADALPVNSPAPAISYTRDVQPIFTEKCVACHACYDSACQLNLGSAEGSARGASKTPVYDGERSQAAPTTRLFYDAFGKPAWQQKGFYSVLDAQGSQAALMARMLELGHNAPLQPNAKLPDEIVLGLNRENLCAMPGEFNAYAGSHPKEGMPLAVTGLTDQQYQTLQRWLASGAPMDEQGLAPSAKEALQVQQWENLFNQPGARESLVARWLYEHLYLAHIYFENGEPGHFFQWVRSRTPSGQPIDLIATRRPNDDPGTQVYYRLWPVQGVIVHKTHITYPFSAAKMARIKALFYAGDWQVNALPGYGPGRRANPFETFEAIPAKARYQFMLDNAEYFVRTFIRGPVCRGQIATDVIRDNFWTLFQDPDHDLYITDARYRGQATPLLAMPGQNDDVGSVLSLWLAYRDKRNQYEALRRDSYADLPPPSWSSLWAGNDNALLSIFRHFDSASVNKGLIGEVPQTMWLFDYPLLERTYYQLAVNFDVFGNVSHQAQTRLYFDLIRNGAEQNFLRLMPADTRDDFMDDWYQNSGKLKLWLDYEAIDDDKPSGLHLDEKDPKRDFANQLLTRYGNLNASPDPINRCTGAYCSRDGIEPALQDAEQALSRLTLRPAAGLKVIDQLPEATMLRVETASGQRVVYSLLRNRAHSNVAFLLGEAYRYQPGLDTLTVYPGVLSSYPNFMFNIAAQQVPEFVAAMENAKDAKRFEKIVDRWGIRRSHPQFWQYFHDLSQYIRETTPVEAGVLDMNRYENL</sequence>
<evidence type="ECO:0000259" key="5">
    <source>
        <dbReference type="PROSITE" id="PS51007"/>
    </source>
</evidence>
<dbReference type="InterPro" id="IPR010706">
    <property type="entry name" value="Fatty_acid_cis-trans_isomerase"/>
</dbReference>
<dbReference type="AlphaFoldDB" id="A0A1G9ZSB2"/>
<organism evidence="7 8">
    <name type="scientific">Pseudomonas antarctica</name>
    <dbReference type="NCBI Taxonomy" id="219572"/>
    <lineage>
        <taxon>Bacteria</taxon>
        <taxon>Pseudomonadati</taxon>
        <taxon>Pseudomonadota</taxon>
        <taxon>Gammaproteobacteria</taxon>
        <taxon>Pseudomonadales</taxon>
        <taxon>Pseudomonadaceae</taxon>
        <taxon>Pseudomonas</taxon>
    </lineage>
</organism>
<evidence type="ECO:0000256" key="1">
    <source>
        <dbReference type="ARBA" id="ARBA00022723"/>
    </source>
</evidence>
<keyword evidence="7" id="KW-0413">Isomerase</keyword>
<evidence type="ECO:0000313" key="8">
    <source>
        <dbReference type="Proteomes" id="UP000182470"/>
    </source>
</evidence>
<dbReference type="InterPro" id="IPR009056">
    <property type="entry name" value="Cyt_c-like_dom"/>
</dbReference>
<dbReference type="PROSITE" id="PS51007">
    <property type="entry name" value="CYTC"/>
    <property type="match status" value="1"/>
</dbReference>
<dbReference type="Pfam" id="PF06934">
    <property type="entry name" value="CTI"/>
    <property type="match status" value="1"/>
</dbReference>
<dbReference type="GO" id="GO:0046872">
    <property type="term" value="F:metal ion binding"/>
    <property type="evidence" value="ECO:0007669"/>
    <property type="project" value="UniProtKB-KW"/>
</dbReference>
<dbReference type="GO" id="GO:0009055">
    <property type="term" value="F:electron transfer activity"/>
    <property type="evidence" value="ECO:0007669"/>
    <property type="project" value="InterPro"/>
</dbReference>
<dbReference type="EMBL" id="JXDI01000001">
    <property type="protein sequence ID" value="KAF2411414.1"/>
    <property type="molecule type" value="Genomic_DNA"/>
</dbReference>
<evidence type="ECO:0000256" key="2">
    <source>
        <dbReference type="ARBA" id="ARBA00023004"/>
    </source>
</evidence>
<dbReference type="OrthoDB" id="9809746at2"/>
<accession>A0A1G9ZSB2</accession>
<keyword evidence="1 3" id="KW-0479">Metal-binding</keyword>
<dbReference type="EMBL" id="LT629704">
    <property type="protein sequence ID" value="SDN24502.1"/>
    <property type="molecule type" value="Genomic_DNA"/>
</dbReference>
<evidence type="ECO:0000313" key="6">
    <source>
        <dbReference type="EMBL" id="KAF2411414.1"/>
    </source>
</evidence>
<keyword evidence="2 3" id="KW-0408">Iron</keyword>
<dbReference type="GO" id="GO:0020037">
    <property type="term" value="F:heme binding"/>
    <property type="evidence" value="ECO:0007669"/>
    <property type="project" value="InterPro"/>
</dbReference>
<protein>
    <submittedName>
        <fullName evidence="7">Fatty acid cis/trans isomerase (CTI)</fullName>
    </submittedName>
</protein>
<evidence type="ECO:0000313" key="9">
    <source>
        <dbReference type="Proteomes" id="UP000748067"/>
    </source>
</evidence>
<keyword evidence="3" id="KW-0349">Heme</keyword>
<feature type="domain" description="Cytochrome c" evidence="5">
    <location>
        <begin position="33"/>
        <end position="192"/>
    </location>
</feature>
<reference evidence="7 8" key="2">
    <citation type="submission" date="2016-10" db="EMBL/GenBank/DDBJ databases">
        <authorList>
            <person name="de Groot N.N."/>
        </authorList>
    </citation>
    <scope>NUCLEOTIDE SEQUENCE [LARGE SCALE GENOMIC DNA]</scope>
    <source>
        <strain evidence="7 8">BS2772</strain>
    </source>
</reference>
<evidence type="ECO:0000256" key="4">
    <source>
        <dbReference type="SAM" id="SignalP"/>
    </source>
</evidence>
<dbReference type="RefSeq" id="WP_083358037.1">
    <property type="nucleotide sequence ID" value="NZ_JXDI01000001.1"/>
</dbReference>
<dbReference type="Proteomes" id="UP000182470">
    <property type="component" value="Chromosome I"/>
</dbReference>
<dbReference type="Proteomes" id="UP000748067">
    <property type="component" value="Unassembled WGS sequence"/>
</dbReference>
<reference evidence="6 9" key="1">
    <citation type="submission" date="2015-01" db="EMBL/GenBank/DDBJ databases">
        <title>Genome Sequence of Pseudomonas antarctica CMS 35.</title>
        <authorList>
            <person name="Voget S."/>
            <person name="Chow J."/>
            <person name="Daniel R."/>
            <person name="Streit W."/>
        </authorList>
    </citation>
    <scope>NUCLEOTIDE SEQUENCE [LARGE SCALE GENOMIC DNA]</scope>
    <source>
        <strain evidence="6 9">CMS 35</strain>
    </source>
</reference>
<keyword evidence="4" id="KW-0732">Signal</keyword>
<feature type="signal peptide" evidence="4">
    <location>
        <begin position="1"/>
        <end position="20"/>
    </location>
</feature>
<proteinExistence type="predicted"/>
<gene>
    <name evidence="6" type="ORF">PSAN_38580</name>
    <name evidence="7" type="ORF">SAMN04490179_3297</name>
</gene>